<dbReference type="SMART" id="SM00387">
    <property type="entry name" value="HATPase_c"/>
    <property type="match status" value="1"/>
</dbReference>
<evidence type="ECO:0000256" key="2">
    <source>
        <dbReference type="ARBA" id="ARBA00012438"/>
    </source>
</evidence>
<dbReference type="InterPro" id="IPR003661">
    <property type="entry name" value="HisK_dim/P_dom"/>
</dbReference>
<dbReference type="SUPFAM" id="SSF55874">
    <property type="entry name" value="ATPase domain of HSP90 chaperone/DNA topoisomerase II/histidine kinase"/>
    <property type="match status" value="1"/>
</dbReference>
<dbReference type="Gene3D" id="1.10.287.130">
    <property type="match status" value="1"/>
</dbReference>
<dbReference type="GO" id="GO:0004721">
    <property type="term" value="F:phosphoprotein phosphatase activity"/>
    <property type="evidence" value="ECO:0007669"/>
    <property type="project" value="TreeGrafter"/>
</dbReference>
<keyword evidence="9" id="KW-1185">Reference proteome</keyword>
<dbReference type="Pfam" id="PF13188">
    <property type="entry name" value="PAS_8"/>
    <property type="match status" value="1"/>
</dbReference>
<evidence type="ECO:0000313" key="9">
    <source>
        <dbReference type="Proteomes" id="UP000093740"/>
    </source>
</evidence>
<accession>A0AAI8CNL2</accession>
<evidence type="ECO:0000313" key="8">
    <source>
        <dbReference type="EMBL" id="AMW33797.2"/>
    </source>
</evidence>
<dbReference type="EMBL" id="CP014334">
    <property type="protein sequence ID" value="AMW33797.2"/>
    <property type="molecule type" value="Genomic_DNA"/>
</dbReference>
<evidence type="ECO:0000256" key="6">
    <source>
        <dbReference type="ARBA" id="ARBA00023012"/>
    </source>
</evidence>
<proteinExistence type="predicted"/>
<dbReference type="InterPro" id="IPR036890">
    <property type="entry name" value="HATPase_C_sf"/>
</dbReference>
<dbReference type="Pfam" id="PF02518">
    <property type="entry name" value="HATPase_c"/>
    <property type="match status" value="1"/>
</dbReference>
<evidence type="ECO:0000256" key="3">
    <source>
        <dbReference type="ARBA" id="ARBA00022553"/>
    </source>
</evidence>
<dbReference type="GO" id="GO:0005886">
    <property type="term" value="C:plasma membrane"/>
    <property type="evidence" value="ECO:0007669"/>
    <property type="project" value="TreeGrafter"/>
</dbReference>
<reference evidence="8 9" key="1">
    <citation type="journal article" date="2015" name="Stand. Genomic Sci.">
        <title>Genome sequence of a native-feather degrading extremely thermophilic Eubacterium, Fervidobacterium islandicum AW-1.</title>
        <authorList>
            <person name="Lee Y.J."/>
            <person name="Jeong H."/>
            <person name="Park G.S."/>
            <person name="Kwak Y."/>
            <person name="Lee S.J."/>
            <person name="Lee S.J."/>
            <person name="Park M.K."/>
            <person name="Kim J.Y."/>
            <person name="Kang H.K."/>
            <person name="Shin J.H."/>
            <person name="Lee D.W."/>
        </authorList>
    </citation>
    <scope>NUCLEOTIDE SEQUENCE [LARGE SCALE GENOMIC DNA]</scope>
    <source>
        <strain evidence="8 9">AW-1</strain>
    </source>
</reference>
<dbReference type="CDD" id="cd00082">
    <property type="entry name" value="HisKA"/>
    <property type="match status" value="1"/>
</dbReference>
<evidence type="ECO:0000259" key="7">
    <source>
        <dbReference type="PROSITE" id="PS50109"/>
    </source>
</evidence>
<evidence type="ECO:0000256" key="1">
    <source>
        <dbReference type="ARBA" id="ARBA00000085"/>
    </source>
</evidence>
<dbReference type="GO" id="GO:0016036">
    <property type="term" value="P:cellular response to phosphate starvation"/>
    <property type="evidence" value="ECO:0007669"/>
    <property type="project" value="TreeGrafter"/>
</dbReference>
<dbReference type="Proteomes" id="UP000093740">
    <property type="component" value="Chromosome"/>
</dbReference>
<name>A0AAI8CNL2_FERIS</name>
<dbReference type="AlphaFoldDB" id="A0AAI8CNL2"/>
<dbReference type="CDD" id="cd00075">
    <property type="entry name" value="HATPase"/>
    <property type="match status" value="1"/>
</dbReference>
<dbReference type="PANTHER" id="PTHR45453">
    <property type="entry name" value="PHOSPHATE REGULON SENSOR PROTEIN PHOR"/>
    <property type="match status" value="1"/>
</dbReference>
<dbReference type="RefSeq" id="WP_236938703.1">
    <property type="nucleotide sequence ID" value="NZ_CP014334.2"/>
</dbReference>
<dbReference type="InterPro" id="IPR003594">
    <property type="entry name" value="HATPase_dom"/>
</dbReference>
<dbReference type="KEGG" id="fia:NA23_09175"/>
<dbReference type="InterPro" id="IPR050351">
    <property type="entry name" value="BphY/WalK/GraS-like"/>
</dbReference>
<dbReference type="InterPro" id="IPR000014">
    <property type="entry name" value="PAS"/>
</dbReference>
<organism evidence="8 9">
    <name type="scientific">Fervidobacterium islandicum</name>
    <dbReference type="NCBI Taxonomy" id="2423"/>
    <lineage>
        <taxon>Bacteria</taxon>
        <taxon>Thermotogati</taxon>
        <taxon>Thermotogota</taxon>
        <taxon>Thermotogae</taxon>
        <taxon>Thermotogales</taxon>
        <taxon>Fervidobacteriaceae</taxon>
        <taxon>Fervidobacterium</taxon>
    </lineage>
</organism>
<evidence type="ECO:0000256" key="5">
    <source>
        <dbReference type="ARBA" id="ARBA00022777"/>
    </source>
</evidence>
<dbReference type="Pfam" id="PF00512">
    <property type="entry name" value="HisKA"/>
    <property type="match status" value="1"/>
</dbReference>
<dbReference type="EC" id="2.7.13.3" evidence="2"/>
<dbReference type="SMART" id="SM00388">
    <property type="entry name" value="HisKA"/>
    <property type="match status" value="1"/>
</dbReference>
<dbReference type="InterPro" id="IPR036097">
    <property type="entry name" value="HisK_dim/P_sf"/>
</dbReference>
<keyword evidence="6" id="KW-0902">Two-component regulatory system</keyword>
<dbReference type="Gene3D" id="3.30.565.10">
    <property type="entry name" value="Histidine kinase-like ATPase, C-terminal domain"/>
    <property type="match status" value="1"/>
</dbReference>
<dbReference type="PRINTS" id="PR00344">
    <property type="entry name" value="BCTRLSENSOR"/>
</dbReference>
<keyword evidence="4" id="KW-0808">Transferase</keyword>
<comment type="catalytic activity">
    <reaction evidence="1">
        <text>ATP + protein L-histidine = ADP + protein N-phospho-L-histidine.</text>
        <dbReference type="EC" id="2.7.13.3"/>
    </reaction>
</comment>
<protein>
    <recommendedName>
        <fullName evidence="2">histidine kinase</fullName>
        <ecNumber evidence="2">2.7.13.3</ecNumber>
    </recommendedName>
</protein>
<evidence type="ECO:0000256" key="4">
    <source>
        <dbReference type="ARBA" id="ARBA00022679"/>
    </source>
</evidence>
<gene>
    <name evidence="8" type="ORF">NA23_09175</name>
</gene>
<dbReference type="InterPro" id="IPR005467">
    <property type="entry name" value="His_kinase_dom"/>
</dbReference>
<sequence length="341" mass="38735">MEPRESTNQMNQQVTKSVSCETTLKLLDHVQEALLVLDGSKIAYANKKAKEFFGECEGTDLFELLILEKGTLLVDVIHSDGLEGNLEFEDKVFSGKKGGWIHFHITYVKQLSAIILRDITQERILQEAKDNMSVLVAHELKNPLSVLLSTISEMIEDEDDEENLRKLLAVEKQALRLKRIVEQIEYITMAQLGLYTPKPVFINVKRLLDSVLDDIIELAQKKSITIEKQISIDTLVADEFIIRTILRNLISNAVKYSFENSRVIVKITQDYISVRDFGVGIPDEDIPKIFNRFYRTSTAVKMASGSGLGLAVVKHLANIADYRIEVKSQRMIGTEFIVYLR</sequence>
<dbReference type="SUPFAM" id="SSF47384">
    <property type="entry name" value="Homodimeric domain of signal transducing histidine kinase"/>
    <property type="match status" value="1"/>
</dbReference>
<feature type="domain" description="Histidine kinase" evidence="7">
    <location>
        <begin position="135"/>
        <end position="341"/>
    </location>
</feature>
<dbReference type="PANTHER" id="PTHR45453:SF1">
    <property type="entry name" value="PHOSPHATE REGULON SENSOR PROTEIN PHOR"/>
    <property type="match status" value="1"/>
</dbReference>
<dbReference type="InterPro" id="IPR004358">
    <property type="entry name" value="Sig_transdc_His_kin-like_C"/>
</dbReference>
<keyword evidence="3" id="KW-0597">Phosphoprotein</keyword>
<dbReference type="PROSITE" id="PS50109">
    <property type="entry name" value="HIS_KIN"/>
    <property type="match status" value="1"/>
</dbReference>
<dbReference type="GO" id="GO:0000155">
    <property type="term" value="F:phosphorelay sensor kinase activity"/>
    <property type="evidence" value="ECO:0007669"/>
    <property type="project" value="InterPro"/>
</dbReference>
<keyword evidence="5 8" id="KW-0418">Kinase</keyword>